<proteinExistence type="predicted"/>
<name>A0A9P4S812_9PEZI</name>
<accession>A0A9P4S812</accession>
<sequence>MGCIPLGTLLPIQPARLLSTLWSFPLCMKTDATIMNSPIINIFPPGTDRCTMMYVLTNSDPSQPRDRQFLG</sequence>
<gene>
    <name evidence="1" type="ORF">M501DRAFT_139670</name>
</gene>
<dbReference type="EMBL" id="MU006098">
    <property type="protein sequence ID" value="KAF2837782.1"/>
    <property type="molecule type" value="Genomic_DNA"/>
</dbReference>
<reference evidence="1" key="1">
    <citation type="journal article" date="2020" name="Stud. Mycol.">
        <title>101 Dothideomycetes genomes: a test case for predicting lifestyles and emergence of pathogens.</title>
        <authorList>
            <person name="Haridas S."/>
            <person name="Albert R."/>
            <person name="Binder M."/>
            <person name="Bloem J."/>
            <person name="Labutti K."/>
            <person name="Salamov A."/>
            <person name="Andreopoulos B."/>
            <person name="Baker S."/>
            <person name="Barry K."/>
            <person name="Bills G."/>
            <person name="Bluhm B."/>
            <person name="Cannon C."/>
            <person name="Castanera R."/>
            <person name="Culley D."/>
            <person name="Daum C."/>
            <person name="Ezra D."/>
            <person name="Gonzalez J."/>
            <person name="Henrissat B."/>
            <person name="Kuo A."/>
            <person name="Liang C."/>
            <person name="Lipzen A."/>
            <person name="Lutzoni F."/>
            <person name="Magnuson J."/>
            <person name="Mondo S."/>
            <person name="Nolan M."/>
            <person name="Ohm R."/>
            <person name="Pangilinan J."/>
            <person name="Park H.-J."/>
            <person name="Ramirez L."/>
            <person name="Alfaro M."/>
            <person name="Sun H."/>
            <person name="Tritt A."/>
            <person name="Yoshinaga Y."/>
            <person name="Zwiers L.-H."/>
            <person name="Turgeon B."/>
            <person name="Goodwin S."/>
            <person name="Spatafora J."/>
            <person name="Crous P."/>
            <person name="Grigoriev I."/>
        </authorList>
    </citation>
    <scope>NUCLEOTIDE SEQUENCE</scope>
    <source>
        <strain evidence="1">CBS 101060</strain>
    </source>
</reference>
<evidence type="ECO:0000313" key="1">
    <source>
        <dbReference type="EMBL" id="KAF2837782.1"/>
    </source>
</evidence>
<comment type="caution">
    <text evidence="1">The sequence shown here is derived from an EMBL/GenBank/DDBJ whole genome shotgun (WGS) entry which is preliminary data.</text>
</comment>
<keyword evidence="2" id="KW-1185">Reference proteome</keyword>
<evidence type="ECO:0000313" key="2">
    <source>
        <dbReference type="Proteomes" id="UP000799429"/>
    </source>
</evidence>
<dbReference type="AlphaFoldDB" id="A0A9P4S812"/>
<dbReference type="Proteomes" id="UP000799429">
    <property type="component" value="Unassembled WGS sequence"/>
</dbReference>
<organism evidence="1 2">
    <name type="scientific">Patellaria atrata CBS 101060</name>
    <dbReference type="NCBI Taxonomy" id="1346257"/>
    <lineage>
        <taxon>Eukaryota</taxon>
        <taxon>Fungi</taxon>
        <taxon>Dikarya</taxon>
        <taxon>Ascomycota</taxon>
        <taxon>Pezizomycotina</taxon>
        <taxon>Dothideomycetes</taxon>
        <taxon>Dothideomycetes incertae sedis</taxon>
        <taxon>Patellariales</taxon>
        <taxon>Patellariaceae</taxon>
        <taxon>Patellaria</taxon>
    </lineage>
</organism>
<protein>
    <submittedName>
        <fullName evidence="1">Uncharacterized protein</fullName>
    </submittedName>
</protein>